<dbReference type="EMBL" id="DVOD01000005">
    <property type="protein sequence ID" value="HIU91578.1"/>
    <property type="molecule type" value="Genomic_DNA"/>
</dbReference>
<reference evidence="1" key="1">
    <citation type="submission" date="2020-10" db="EMBL/GenBank/DDBJ databases">
        <authorList>
            <person name="Gilroy R."/>
        </authorList>
    </citation>
    <scope>NUCLEOTIDE SEQUENCE</scope>
    <source>
        <strain evidence="1">CHK154-7741</strain>
    </source>
</reference>
<name>A0A9D1MYY4_9CLOT</name>
<gene>
    <name evidence="1" type="ORF">IAD26_00440</name>
</gene>
<dbReference type="Pfam" id="PF05258">
    <property type="entry name" value="DciA"/>
    <property type="match status" value="1"/>
</dbReference>
<sequence>MDKKEILYSDFNSVENILGAVMKNPKLKQGLKNATIFKFWPKVAGKKFEKYSKANGLTQTPEGHVLTVACANAAVSSELLMFKQDILKKMNIYSKPLGVEITDINFSHKIWSSTKNTQKAAFSIEEKNPYKPDLSNFDPSKIELDPLEVEAIKNSVDN</sequence>
<dbReference type="AlphaFoldDB" id="A0A9D1MYY4"/>
<evidence type="ECO:0000313" key="1">
    <source>
        <dbReference type="EMBL" id="HIU91578.1"/>
    </source>
</evidence>
<feature type="non-terminal residue" evidence="1">
    <location>
        <position position="158"/>
    </location>
</feature>
<protein>
    <submittedName>
        <fullName evidence="1">DUF721 domain-containing protein</fullName>
    </submittedName>
</protein>
<dbReference type="Proteomes" id="UP000886748">
    <property type="component" value="Unassembled WGS sequence"/>
</dbReference>
<dbReference type="PANTHER" id="PTHR36456:SF1">
    <property type="entry name" value="UPF0232 PROTEIN SCO3875"/>
    <property type="match status" value="1"/>
</dbReference>
<evidence type="ECO:0000313" key="2">
    <source>
        <dbReference type="Proteomes" id="UP000886748"/>
    </source>
</evidence>
<comment type="caution">
    <text evidence="1">The sequence shown here is derived from an EMBL/GenBank/DDBJ whole genome shotgun (WGS) entry which is preliminary data.</text>
</comment>
<dbReference type="InterPro" id="IPR007922">
    <property type="entry name" value="DciA-like"/>
</dbReference>
<dbReference type="PANTHER" id="PTHR36456">
    <property type="entry name" value="UPF0232 PROTEIN SCO3875"/>
    <property type="match status" value="1"/>
</dbReference>
<organism evidence="1 2">
    <name type="scientific">Candidatus Limenecus avicola</name>
    <dbReference type="NCBI Taxonomy" id="2840847"/>
    <lineage>
        <taxon>Bacteria</taxon>
        <taxon>Bacillati</taxon>
        <taxon>Bacillota</taxon>
        <taxon>Clostridia</taxon>
        <taxon>Eubacteriales</taxon>
        <taxon>Clostridiaceae</taxon>
        <taxon>Clostridiaceae incertae sedis</taxon>
        <taxon>Candidatus Limenecus</taxon>
    </lineage>
</organism>
<proteinExistence type="predicted"/>
<accession>A0A9D1MYY4</accession>
<reference evidence="1" key="2">
    <citation type="journal article" date="2021" name="PeerJ">
        <title>Extensive microbial diversity within the chicken gut microbiome revealed by metagenomics and culture.</title>
        <authorList>
            <person name="Gilroy R."/>
            <person name="Ravi A."/>
            <person name="Getino M."/>
            <person name="Pursley I."/>
            <person name="Horton D.L."/>
            <person name="Alikhan N.F."/>
            <person name="Baker D."/>
            <person name="Gharbi K."/>
            <person name="Hall N."/>
            <person name="Watson M."/>
            <person name="Adriaenssens E.M."/>
            <person name="Foster-Nyarko E."/>
            <person name="Jarju S."/>
            <person name="Secka A."/>
            <person name="Antonio M."/>
            <person name="Oren A."/>
            <person name="Chaudhuri R.R."/>
            <person name="La Ragione R."/>
            <person name="Hildebrand F."/>
            <person name="Pallen M.J."/>
        </authorList>
    </citation>
    <scope>NUCLEOTIDE SEQUENCE</scope>
    <source>
        <strain evidence="1">CHK154-7741</strain>
    </source>
</reference>